<accession>A0AAE1KCK3</accession>
<organism evidence="1 2">
    <name type="scientific">Petrolisthes cinctipes</name>
    <name type="common">Flat porcelain crab</name>
    <dbReference type="NCBI Taxonomy" id="88211"/>
    <lineage>
        <taxon>Eukaryota</taxon>
        <taxon>Metazoa</taxon>
        <taxon>Ecdysozoa</taxon>
        <taxon>Arthropoda</taxon>
        <taxon>Crustacea</taxon>
        <taxon>Multicrustacea</taxon>
        <taxon>Malacostraca</taxon>
        <taxon>Eumalacostraca</taxon>
        <taxon>Eucarida</taxon>
        <taxon>Decapoda</taxon>
        <taxon>Pleocyemata</taxon>
        <taxon>Anomura</taxon>
        <taxon>Galatheoidea</taxon>
        <taxon>Porcellanidae</taxon>
        <taxon>Petrolisthes</taxon>
    </lineage>
</organism>
<evidence type="ECO:0000313" key="2">
    <source>
        <dbReference type="Proteomes" id="UP001286313"/>
    </source>
</evidence>
<keyword evidence="2" id="KW-1185">Reference proteome</keyword>
<dbReference type="AlphaFoldDB" id="A0AAE1KCK3"/>
<feature type="non-terminal residue" evidence="1">
    <location>
        <position position="1"/>
    </location>
</feature>
<comment type="caution">
    <text evidence="1">The sequence shown here is derived from an EMBL/GenBank/DDBJ whole genome shotgun (WGS) entry which is preliminary data.</text>
</comment>
<gene>
    <name evidence="1" type="ORF">Pcinc_023164</name>
</gene>
<proteinExistence type="predicted"/>
<reference evidence="1" key="1">
    <citation type="submission" date="2023-10" db="EMBL/GenBank/DDBJ databases">
        <title>Genome assemblies of two species of porcelain crab, Petrolisthes cinctipes and Petrolisthes manimaculis (Anomura: Porcellanidae).</title>
        <authorList>
            <person name="Angst P."/>
        </authorList>
    </citation>
    <scope>NUCLEOTIDE SEQUENCE</scope>
    <source>
        <strain evidence="1">PB745_01</strain>
        <tissue evidence="1">Gill</tissue>
    </source>
</reference>
<sequence length="67" mass="7777">NRYQRKKFDLMRREFFSDRGPEVQLNQLRASTGGMVTEYNPNYEFGGGTCTIKDLKSVNRSNLTLVK</sequence>
<dbReference type="Proteomes" id="UP001286313">
    <property type="component" value="Unassembled WGS sequence"/>
</dbReference>
<dbReference type="EMBL" id="JAWQEG010002479">
    <property type="protein sequence ID" value="KAK3871701.1"/>
    <property type="molecule type" value="Genomic_DNA"/>
</dbReference>
<protein>
    <submittedName>
        <fullName evidence="1">Uncharacterized protein</fullName>
    </submittedName>
</protein>
<name>A0AAE1KCK3_PETCI</name>
<evidence type="ECO:0000313" key="1">
    <source>
        <dbReference type="EMBL" id="KAK3871701.1"/>
    </source>
</evidence>